<dbReference type="Proteomes" id="UP000569914">
    <property type="component" value="Unassembled WGS sequence"/>
</dbReference>
<accession>A0A7Y9IB40</accession>
<evidence type="ECO:0008006" key="3">
    <source>
        <dbReference type="Google" id="ProtNLM"/>
    </source>
</evidence>
<dbReference type="EMBL" id="JACCBU010000001">
    <property type="protein sequence ID" value="NYE73569.1"/>
    <property type="molecule type" value="Genomic_DNA"/>
</dbReference>
<evidence type="ECO:0000313" key="1">
    <source>
        <dbReference type="EMBL" id="NYE73569.1"/>
    </source>
</evidence>
<reference evidence="1 2" key="1">
    <citation type="submission" date="2020-07" db="EMBL/GenBank/DDBJ databases">
        <title>Sequencing the genomes of 1000 actinobacteria strains.</title>
        <authorList>
            <person name="Klenk H.-P."/>
        </authorList>
    </citation>
    <scope>NUCLEOTIDE SEQUENCE [LARGE SCALE GENOMIC DNA]</scope>
    <source>
        <strain evidence="1 2">DSM 22083</strain>
    </source>
</reference>
<keyword evidence="2" id="KW-1185">Reference proteome</keyword>
<gene>
    <name evidence="1" type="ORF">BKA15_004898</name>
</gene>
<name>A0A7Y9IB40_9ACTN</name>
<protein>
    <recommendedName>
        <fullName evidence="3">Prenyltransferase and squalene oxidase repeat-containing protein</fullName>
    </recommendedName>
</protein>
<sequence length="306" mass="32788">MITEEMIDRAGHFVISNGRLVERRLWQLVRGPAEPAIGHAVLAALDGYRNPDGGLGHGLEADVQAPDSQPVAVDFALGVIDQVLDLVDDAEVREHARDFGARTLPYLEAVAAPNGALPIVLPTVKDHPHAEHWDSEAFPLGLNPTGGIVVRLRRLGLTSDWLNRAEACCRTEVERSLAEPDLGGHTALNIAAFLAGSDDRGWADEQFAVLAGRLDTLSHFHLYPGPGYGVTPLQFASTPDAPARGLFPDDPIAAHLRALAEGQQEDGGWPITWQPPGVVAELAWRGVVTVDAVRTLLAYSSGRSDG</sequence>
<comment type="caution">
    <text evidence="1">The sequence shown here is derived from an EMBL/GenBank/DDBJ whole genome shotgun (WGS) entry which is preliminary data.</text>
</comment>
<organism evidence="1 2">
    <name type="scientific">Microlunatus parietis</name>
    <dbReference type="NCBI Taxonomy" id="682979"/>
    <lineage>
        <taxon>Bacteria</taxon>
        <taxon>Bacillati</taxon>
        <taxon>Actinomycetota</taxon>
        <taxon>Actinomycetes</taxon>
        <taxon>Propionibacteriales</taxon>
        <taxon>Propionibacteriaceae</taxon>
        <taxon>Microlunatus</taxon>
    </lineage>
</organism>
<dbReference type="AlphaFoldDB" id="A0A7Y9IB40"/>
<evidence type="ECO:0000313" key="2">
    <source>
        <dbReference type="Proteomes" id="UP000569914"/>
    </source>
</evidence>
<dbReference type="RefSeq" id="WP_179755156.1">
    <property type="nucleotide sequence ID" value="NZ_JACCBU010000001.1"/>
</dbReference>
<proteinExistence type="predicted"/>